<feature type="disulfide bond" evidence="17">
    <location>
        <begin position="522"/>
        <end position="551"/>
    </location>
</feature>
<feature type="disulfide bond" evidence="17">
    <location>
        <begin position="527"/>
        <end position="536"/>
    </location>
</feature>
<evidence type="ECO:0000313" key="24">
    <source>
        <dbReference type="EMBL" id="PNF14414.1"/>
    </source>
</evidence>
<organism evidence="24 25">
    <name type="scientific">Cryptotermes secundus</name>
    <dbReference type="NCBI Taxonomy" id="105785"/>
    <lineage>
        <taxon>Eukaryota</taxon>
        <taxon>Metazoa</taxon>
        <taxon>Ecdysozoa</taxon>
        <taxon>Arthropoda</taxon>
        <taxon>Hexapoda</taxon>
        <taxon>Insecta</taxon>
        <taxon>Pterygota</taxon>
        <taxon>Neoptera</taxon>
        <taxon>Polyneoptera</taxon>
        <taxon>Dictyoptera</taxon>
        <taxon>Blattodea</taxon>
        <taxon>Blattoidea</taxon>
        <taxon>Termitoidae</taxon>
        <taxon>Kalotermitidae</taxon>
        <taxon>Cryptotermitinae</taxon>
        <taxon>Cryptotermes</taxon>
    </lineage>
</organism>
<evidence type="ECO:0000256" key="9">
    <source>
        <dbReference type="ARBA" id="ARBA00022837"/>
    </source>
</evidence>
<keyword evidence="15 17" id="KW-1015">Disulfide bond</keyword>
<keyword evidence="6" id="KW-0479">Metal-binding</keyword>
<dbReference type="GO" id="GO:0016477">
    <property type="term" value="P:cell migration"/>
    <property type="evidence" value="ECO:0007669"/>
    <property type="project" value="TreeGrafter"/>
</dbReference>
<dbReference type="GO" id="GO:0007160">
    <property type="term" value="P:cell-matrix adhesion"/>
    <property type="evidence" value="ECO:0007669"/>
    <property type="project" value="TreeGrafter"/>
</dbReference>
<dbReference type="InterPro" id="IPR057073">
    <property type="entry name" value="EGF_integrin_2"/>
</dbReference>
<dbReference type="PIRSF" id="PIRSF002512">
    <property type="entry name" value="Integrin_B"/>
    <property type="match status" value="1"/>
</dbReference>
<feature type="disulfide bond" evidence="17">
    <location>
        <begin position="471"/>
        <end position="514"/>
    </location>
</feature>
<evidence type="ECO:0000259" key="23">
    <source>
        <dbReference type="SMART" id="SM01242"/>
    </source>
</evidence>
<dbReference type="Gene3D" id="4.10.1240.30">
    <property type="match status" value="1"/>
</dbReference>
<protein>
    <recommendedName>
        <fullName evidence="18">Integrin beta</fullName>
    </recommendedName>
</protein>
<dbReference type="GO" id="GO:0008305">
    <property type="term" value="C:integrin complex"/>
    <property type="evidence" value="ECO:0007669"/>
    <property type="project" value="TreeGrafter"/>
</dbReference>
<dbReference type="PRINTS" id="PR01186">
    <property type="entry name" value="INTEGRINB"/>
</dbReference>
<dbReference type="GO" id="GO:0005178">
    <property type="term" value="F:integrin binding"/>
    <property type="evidence" value="ECO:0007669"/>
    <property type="project" value="TreeGrafter"/>
</dbReference>
<keyword evidence="12 19" id="KW-1133">Transmembrane helix</keyword>
<dbReference type="GO" id="GO:0033627">
    <property type="term" value="P:cell adhesion mediated by integrin"/>
    <property type="evidence" value="ECO:0007669"/>
    <property type="project" value="TreeGrafter"/>
</dbReference>
<dbReference type="PROSITE" id="PS00243">
    <property type="entry name" value="I_EGF_1"/>
    <property type="match status" value="1"/>
</dbReference>
<keyword evidence="25" id="KW-1185">Reference proteome</keyword>
<dbReference type="Pfam" id="PF08725">
    <property type="entry name" value="Integrin_b_cyt"/>
    <property type="match status" value="1"/>
</dbReference>
<dbReference type="GO" id="GO:0005925">
    <property type="term" value="C:focal adhesion"/>
    <property type="evidence" value="ECO:0007669"/>
    <property type="project" value="TreeGrafter"/>
</dbReference>
<sequence>MDSLSFTLIVALLCIPFCAVMKEDPCSLKQTCGACIQEPKCFWCSDPLLNETEQQRCSQRKDHCDKNYIIDQITNYTELRKKPLVSYTSNVSEVIQITPQEVYLNMRVNDPINITLKYARAEYPVDLYYLMDLSFSMKDDKDTLQTLGWNLEELMRKFTSDFRLGFGSFVDKVSRPYTSTIPAKLEAPCKNCKSPYGFHNHMKLSDNVTQFLLEVSAANVSGNVDEPEGGLDALMQSVVCSEEIGWRRNARKLLVFSTDTGFHIAGDGKLGGIIEPNDGKCHLDEGGMYTHSTLQDYPSILHLKHRVRENAINILFAVTKPQQEVYSLLSKNIDGAKVGHLTANSSNILELVEEQYKKVSSSVDMQHDAPEYIQVTFYTSCQSSSEAVRQSNKCNELKIGQEVEFQVEIVVRSCPADPSDWNQTFRIFPVGSQEAVLVYLEMSCECSCEHHEHSEYIEDAPQCSGNGTYMCGVCACNSMHFGKKCQCSSSEPLSTGTELHRDCKPRKDQNVSDCYGHGTCTCGVCQCTEMFYGKYCECDDFSCKQEDSELCAGHGSCKCGICQCEAGWIGDTCSCPVSTENCRSAEESKLCSDHGRCICGTCQCSEKYMGKYCEEQIPTVDQSTLCESLFPCVLCQVHKRGSLTSEQCAEKCTNLTIKKVDAVEENITGGTDCEQDYDECQLKYQYLYSETSAIEIKALHELKCPIQMSYYTYAVPVVVVFIIIGVVLALWKWLTLKKEKLEFRRFINEQEMSNWGVDTNPLYKSPVSVYNNPTHDEFS</sequence>
<evidence type="ECO:0000256" key="2">
    <source>
        <dbReference type="ARBA" id="ARBA00007449"/>
    </source>
</evidence>
<feature type="disulfide bond" evidence="17">
    <location>
        <begin position="597"/>
        <end position="602"/>
    </location>
</feature>
<evidence type="ECO:0000256" key="14">
    <source>
        <dbReference type="ARBA" id="ARBA00023136"/>
    </source>
</evidence>
<name>A0A2J7PDK2_9NEOP</name>
<evidence type="ECO:0000256" key="3">
    <source>
        <dbReference type="ARBA" id="ARBA00022475"/>
    </source>
</evidence>
<comment type="similarity">
    <text evidence="2 18">Belongs to the integrin beta chain family.</text>
</comment>
<dbReference type="PANTHER" id="PTHR10082:SF60">
    <property type="entry name" value="INTEGRIN BETA-PS"/>
    <property type="match status" value="1"/>
</dbReference>
<evidence type="ECO:0000256" key="18">
    <source>
        <dbReference type="RuleBase" id="RU000633"/>
    </source>
</evidence>
<feature type="disulfide bond" evidence="17">
    <location>
        <begin position="626"/>
        <end position="635"/>
    </location>
</feature>
<dbReference type="Pfam" id="PF23105">
    <property type="entry name" value="EGF_integrin"/>
    <property type="match status" value="1"/>
</dbReference>
<evidence type="ECO:0000259" key="22">
    <source>
        <dbReference type="SMART" id="SM01241"/>
    </source>
</evidence>
<feature type="disulfide bond" evidence="17">
    <location>
        <begin position="604"/>
        <end position="613"/>
    </location>
</feature>
<dbReference type="InterPro" id="IPR015812">
    <property type="entry name" value="Integrin_bsu"/>
</dbReference>
<dbReference type="Gene3D" id="3.40.50.410">
    <property type="entry name" value="von Willebrand factor, type A domain"/>
    <property type="match status" value="1"/>
</dbReference>
<dbReference type="SUPFAM" id="SSF57196">
    <property type="entry name" value="EGF/Laminin"/>
    <property type="match status" value="2"/>
</dbReference>
<evidence type="ECO:0000256" key="16">
    <source>
        <dbReference type="ARBA" id="ARBA00023180"/>
    </source>
</evidence>
<dbReference type="InterPro" id="IPR040622">
    <property type="entry name" value="EGF_integrin_1"/>
</dbReference>
<feature type="transmembrane region" description="Helical" evidence="19">
    <location>
        <begin position="710"/>
        <end position="734"/>
    </location>
</feature>
<evidence type="ECO:0000256" key="5">
    <source>
        <dbReference type="ARBA" id="ARBA00022692"/>
    </source>
</evidence>
<dbReference type="OrthoDB" id="8188901at2759"/>
<dbReference type="InterPro" id="IPR057243">
    <property type="entry name" value="Integrin_I-EGF_CS"/>
</dbReference>
<keyword evidence="10" id="KW-0460">Magnesium</keyword>
<feature type="disulfide bond" evidence="17">
    <location>
        <begin position="444"/>
        <end position="448"/>
    </location>
</feature>
<dbReference type="InterPro" id="IPR013111">
    <property type="entry name" value="EGF_extracell"/>
</dbReference>
<evidence type="ECO:0000256" key="13">
    <source>
        <dbReference type="ARBA" id="ARBA00023037"/>
    </source>
</evidence>
<dbReference type="SUPFAM" id="SSF103575">
    <property type="entry name" value="Plexin repeat"/>
    <property type="match status" value="1"/>
</dbReference>
<feature type="disulfide bond" evidence="17">
    <location>
        <begin position="632"/>
        <end position="704"/>
    </location>
</feature>
<dbReference type="STRING" id="105785.A0A2J7PDK2"/>
<dbReference type="EMBL" id="NEVH01026386">
    <property type="protein sequence ID" value="PNF14414.1"/>
    <property type="molecule type" value="Genomic_DNA"/>
</dbReference>
<comment type="caution">
    <text evidence="24">The sequence shown here is derived from an EMBL/GenBank/DDBJ whole genome shotgun (WGS) entry which is preliminary data.</text>
</comment>
<feature type="disulfide bond" evidence="17">
    <location>
        <begin position="476"/>
        <end position="485"/>
    </location>
</feature>
<proteinExistence type="inferred from homology"/>
<feature type="domain" description="Integrin beta subunit tail" evidence="23">
    <location>
        <begin position="626"/>
        <end position="709"/>
    </location>
</feature>
<dbReference type="InterPro" id="IPR032695">
    <property type="entry name" value="Integrin_dom_sf"/>
</dbReference>
<feature type="disulfide bond" evidence="17">
    <location>
        <begin position="564"/>
        <end position="573"/>
    </location>
</feature>
<dbReference type="Proteomes" id="UP000235965">
    <property type="component" value="Unassembled WGS sequence"/>
</dbReference>
<evidence type="ECO:0000256" key="1">
    <source>
        <dbReference type="ARBA" id="ARBA00004251"/>
    </source>
</evidence>
<dbReference type="Pfam" id="PF07974">
    <property type="entry name" value="EGF_2"/>
    <property type="match status" value="1"/>
</dbReference>
<feature type="domain" description="Integrin beta subunit VWA" evidence="21">
    <location>
        <begin position="31"/>
        <end position="446"/>
    </location>
</feature>
<keyword evidence="13 18" id="KW-0401">Integrin</keyword>
<feature type="disulfide bond" evidence="17">
    <location>
        <begin position="32"/>
        <end position="41"/>
    </location>
</feature>
<feature type="disulfide bond" evidence="17">
    <location>
        <begin position="599"/>
        <end position="648"/>
    </location>
</feature>
<reference evidence="24 25" key="1">
    <citation type="submission" date="2017-12" db="EMBL/GenBank/DDBJ databases">
        <title>Hemimetabolous genomes reveal molecular basis of termite eusociality.</title>
        <authorList>
            <person name="Harrison M.C."/>
            <person name="Jongepier E."/>
            <person name="Robertson H.M."/>
            <person name="Arning N."/>
            <person name="Bitard-Feildel T."/>
            <person name="Chao H."/>
            <person name="Childers C.P."/>
            <person name="Dinh H."/>
            <person name="Doddapaneni H."/>
            <person name="Dugan S."/>
            <person name="Gowin J."/>
            <person name="Greiner C."/>
            <person name="Han Y."/>
            <person name="Hu H."/>
            <person name="Hughes D.S.T."/>
            <person name="Huylmans A.-K."/>
            <person name="Kemena C."/>
            <person name="Kremer L.P.M."/>
            <person name="Lee S.L."/>
            <person name="Lopez-Ezquerra A."/>
            <person name="Mallet L."/>
            <person name="Monroy-Kuhn J.M."/>
            <person name="Moser A."/>
            <person name="Murali S.C."/>
            <person name="Muzny D.M."/>
            <person name="Otani S."/>
            <person name="Piulachs M.-D."/>
            <person name="Poelchau M."/>
            <person name="Qu J."/>
            <person name="Schaub F."/>
            <person name="Wada-Katsumata A."/>
            <person name="Worley K.C."/>
            <person name="Xie Q."/>
            <person name="Ylla G."/>
            <person name="Poulsen M."/>
            <person name="Gibbs R.A."/>
            <person name="Schal C."/>
            <person name="Richards S."/>
            <person name="Belles X."/>
            <person name="Korb J."/>
            <person name="Bornberg-Bauer E."/>
        </authorList>
    </citation>
    <scope>NUCLEOTIDE SEQUENCE [LARGE SCALE GENOMIC DNA]</scope>
    <source>
        <tissue evidence="24">Whole body</tissue>
    </source>
</reference>
<dbReference type="FunFam" id="2.10.25.10:FF:000036">
    <property type="entry name" value="Integrin beta"/>
    <property type="match status" value="1"/>
</dbReference>
<feature type="domain" description="Integrin beta subunit cytoplasmic" evidence="22">
    <location>
        <begin position="732"/>
        <end position="778"/>
    </location>
</feature>
<keyword evidence="7 20" id="KW-0732">Signal</keyword>
<dbReference type="SMART" id="SM01241">
    <property type="entry name" value="Integrin_b_cyt"/>
    <property type="match status" value="1"/>
</dbReference>
<dbReference type="Gene3D" id="2.10.25.10">
    <property type="entry name" value="Laminin"/>
    <property type="match status" value="4"/>
</dbReference>
<evidence type="ECO:0000256" key="8">
    <source>
        <dbReference type="ARBA" id="ARBA00022737"/>
    </source>
</evidence>
<feature type="disulfide bond" evidence="17">
    <location>
        <begin position="559"/>
        <end position="591"/>
    </location>
</feature>
<gene>
    <name evidence="24" type="ORF">B7P43_G01720</name>
</gene>
<keyword evidence="14 19" id="KW-0472">Membrane</keyword>
<keyword evidence="16" id="KW-0325">Glycoprotein</keyword>
<dbReference type="InParanoid" id="A0A2J7PDK2"/>
<dbReference type="PROSITE" id="PS52047">
    <property type="entry name" value="I_EGF_2"/>
    <property type="match status" value="2"/>
</dbReference>
<dbReference type="GO" id="GO:0007157">
    <property type="term" value="P:heterophilic cell-cell adhesion via plasma membrane cell adhesion molecules"/>
    <property type="evidence" value="ECO:0007669"/>
    <property type="project" value="UniProtKB-ARBA"/>
</dbReference>
<keyword evidence="9" id="KW-0106">Calcium</keyword>
<feature type="signal peptide" evidence="20">
    <location>
        <begin position="1"/>
        <end position="22"/>
    </location>
</feature>
<dbReference type="SUPFAM" id="SSF69687">
    <property type="entry name" value="Integrin beta tail domain"/>
    <property type="match status" value="1"/>
</dbReference>
<feature type="disulfide bond" evidence="17">
    <location>
        <begin position="44"/>
        <end position="57"/>
    </location>
</feature>
<keyword evidence="3" id="KW-1003">Cell membrane</keyword>
<evidence type="ECO:0000256" key="6">
    <source>
        <dbReference type="ARBA" id="ARBA00022723"/>
    </source>
</evidence>
<dbReference type="Pfam" id="PF00362">
    <property type="entry name" value="Integrin_beta"/>
    <property type="match status" value="1"/>
</dbReference>
<evidence type="ECO:0000259" key="21">
    <source>
        <dbReference type="SMART" id="SM00187"/>
    </source>
</evidence>
<evidence type="ECO:0000256" key="12">
    <source>
        <dbReference type="ARBA" id="ARBA00022989"/>
    </source>
</evidence>
<keyword evidence="11 18" id="KW-0130">Cell adhesion</keyword>
<dbReference type="SUPFAM" id="SSF69179">
    <property type="entry name" value="Integrin domains"/>
    <property type="match status" value="1"/>
</dbReference>
<evidence type="ECO:0000256" key="15">
    <source>
        <dbReference type="ARBA" id="ARBA00023157"/>
    </source>
</evidence>
<feature type="disulfide bond" evidence="17">
    <location>
        <begin position="240"/>
        <end position="281"/>
    </location>
</feature>
<evidence type="ECO:0000256" key="19">
    <source>
        <dbReference type="SAM" id="Phobius"/>
    </source>
</evidence>
<keyword evidence="4" id="KW-0245">EGF-like domain</keyword>
<feature type="disulfide bond" evidence="17">
    <location>
        <begin position="557"/>
        <end position="562"/>
    </location>
</feature>
<evidence type="ECO:0000256" key="11">
    <source>
        <dbReference type="ARBA" id="ARBA00022889"/>
    </source>
</evidence>
<dbReference type="InterPro" id="IPR036465">
    <property type="entry name" value="vWFA_dom_sf"/>
</dbReference>
<keyword evidence="5 18" id="KW-0812">Transmembrane</keyword>
<evidence type="ECO:0000256" key="10">
    <source>
        <dbReference type="ARBA" id="ARBA00022842"/>
    </source>
</evidence>
<feature type="disulfide bond" evidence="17">
    <location>
        <begin position="520"/>
        <end position="525"/>
    </location>
</feature>
<dbReference type="SMART" id="SM01242">
    <property type="entry name" value="Integrin_B_tail"/>
    <property type="match status" value="1"/>
</dbReference>
<dbReference type="InterPro" id="IPR036349">
    <property type="entry name" value="Integrin_bsu_tail_dom_sf"/>
</dbReference>
<dbReference type="InterPro" id="IPR002369">
    <property type="entry name" value="Integrin_bsu_VWA"/>
</dbReference>
<dbReference type="GO" id="GO:0007229">
    <property type="term" value="P:integrin-mediated signaling pathway"/>
    <property type="evidence" value="ECO:0007669"/>
    <property type="project" value="UniProtKB-KW"/>
</dbReference>
<dbReference type="GO" id="GO:0009986">
    <property type="term" value="C:cell surface"/>
    <property type="evidence" value="ECO:0007669"/>
    <property type="project" value="TreeGrafter"/>
</dbReference>
<feature type="chain" id="PRO_5014559324" description="Integrin beta" evidence="20">
    <location>
        <begin position="23"/>
        <end position="779"/>
    </location>
</feature>
<dbReference type="Gene3D" id="2.60.40.1510">
    <property type="entry name" value="ntegrin, alpha v. Chain A, domain 3"/>
    <property type="match status" value="1"/>
</dbReference>
<feature type="disulfide bond" evidence="17">
    <location>
        <begin position="189"/>
        <end position="192"/>
    </location>
</feature>
<dbReference type="EMBL" id="NEVH01026386">
    <property type="protein sequence ID" value="PNF14413.1"/>
    <property type="molecule type" value="Genomic_DNA"/>
</dbReference>
<dbReference type="FunFam" id="3.40.50.410:FF:000002">
    <property type="entry name" value="Integrin beta"/>
    <property type="match status" value="1"/>
</dbReference>
<dbReference type="AlphaFoldDB" id="A0A2J7PDK2"/>
<dbReference type="InterPro" id="IPR012896">
    <property type="entry name" value="Integrin_bsu_tail"/>
</dbReference>
<feature type="disulfide bond" evidence="17">
    <location>
        <begin position="575"/>
        <end position="582"/>
    </location>
</feature>
<dbReference type="GO" id="GO:0046872">
    <property type="term" value="F:metal ion binding"/>
    <property type="evidence" value="ECO:0007669"/>
    <property type="project" value="UniProtKB-KW"/>
</dbReference>
<dbReference type="Pfam" id="PF18372">
    <property type="entry name" value="I-EGF_1"/>
    <property type="match status" value="1"/>
</dbReference>
<dbReference type="SMART" id="SM00187">
    <property type="entry name" value="INB"/>
    <property type="match status" value="1"/>
</dbReference>
<feature type="disulfide bond" evidence="17">
    <location>
        <begin position="538"/>
        <end position="543"/>
    </location>
</feature>
<feature type="disulfide bond" evidence="17">
    <location>
        <begin position="652"/>
        <end position="680"/>
    </location>
</feature>
<dbReference type="Gene3D" id="1.20.5.100">
    <property type="entry name" value="Cytochrome c1, transmembrane anchor, C-terminal"/>
    <property type="match status" value="1"/>
</dbReference>
<evidence type="ECO:0000313" key="25">
    <source>
        <dbReference type="Proteomes" id="UP000235965"/>
    </source>
</evidence>
<evidence type="ECO:0000256" key="17">
    <source>
        <dbReference type="PIRSR" id="PIRSR002512-1"/>
    </source>
</evidence>
<comment type="subcellular location">
    <subcellularLocation>
        <location evidence="1 18">Cell membrane</location>
        <topology evidence="1 18">Single-pass type I membrane protein</topology>
    </subcellularLocation>
</comment>
<dbReference type="SUPFAM" id="SSF53300">
    <property type="entry name" value="vWA-like"/>
    <property type="match status" value="1"/>
</dbReference>
<evidence type="ECO:0000256" key="20">
    <source>
        <dbReference type="SAM" id="SignalP"/>
    </source>
</evidence>
<keyword evidence="8" id="KW-0677">Repeat</keyword>
<evidence type="ECO:0000256" key="4">
    <source>
        <dbReference type="ARBA" id="ARBA00022536"/>
    </source>
</evidence>
<dbReference type="InterPro" id="IPR014836">
    <property type="entry name" value="Integrin_bsu_cyt_dom"/>
</dbReference>
<evidence type="ECO:0000256" key="7">
    <source>
        <dbReference type="ARBA" id="ARBA00022729"/>
    </source>
</evidence>
<accession>A0A2J7PDK2</accession>
<dbReference type="PANTHER" id="PTHR10082">
    <property type="entry name" value="INTEGRIN BETA SUBUNIT"/>
    <property type="match status" value="1"/>
</dbReference>